<sequence length="81" mass="9529">MENVNSIANFKTINEEIKALLHEIEEHIAAHPYFDYSALNKNNEAFIEMLDKLLDARCSVEELKRHCTNPHKIKKYNFPEI</sequence>
<dbReference type="AlphaFoldDB" id="A0A2D3WJR2"/>
<organism evidence="1 2">
    <name type="scientific">Sulfuricurvum kujiense</name>
    <dbReference type="NCBI Taxonomy" id="148813"/>
    <lineage>
        <taxon>Bacteria</taxon>
        <taxon>Pseudomonadati</taxon>
        <taxon>Campylobacterota</taxon>
        <taxon>Epsilonproteobacteria</taxon>
        <taxon>Campylobacterales</taxon>
        <taxon>Sulfurimonadaceae</taxon>
        <taxon>Sulfuricurvum</taxon>
    </lineage>
</organism>
<evidence type="ECO:0000313" key="2">
    <source>
        <dbReference type="Proteomes" id="UP000228859"/>
    </source>
</evidence>
<protein>
    <submittedName>
        <fullName evidence="1">Uncharacterized protein</fullName>
    </submittedName>
</protein>
<dbReference type="Proteomes" id="UP000228859">
    <property type="component" value="Unassembled WGS sequence"/>
</dbReference>
<proteinExistence type="predicted"/>
<comment type="caution">
    <text evidence="1">The sequence shown here is derived from an EMBL/GenBank/DDBJ whole genome shotgun (WGS) entry which is preliminary data.</text>
</comment>
<accession>A0A2D3WJR2</accession>
<dbReference type="EMBL" id="DLUI01000121">
    <property type="protein sequence ID" value="DAB37954.1"/>
    <property type="molecule type" value="Genomic_DNA"/>
</dbReference>
<reference evidence="1 2" key="1">
    <citation type="journal article" date="2017" name="Front. Microbiol.">
        <title>Comparative Genomic Analysis of the Class Epsilonproteobacteria and Proposed Reclassification to Epsilonbacteraeota (phyl. nov.).</title>
        <authorList>
            <person name="Waite D.W."/>
            <person name="Vanwonterghem I."/>
            <person name="Rinke C."/>
            <person name="Parks D.H."/>
            <person name="Zhang Y."/>
            <person name="Takai K."/>
            <person name="Sievert S.M."/>
            <person name="Simon J."/>
            <person name="Campbell B.J."/>
            <person name="Hanson T.E."/>
            <person name="Woyke T."/>
            <person name="Klotz M.G."/>
            <person name="Hugenholtz P."/>
        </authorList>
    </citation>
    <scope>NUCLEOTIDE SEQUENCE [LARGE SCALE GENOMIC DNA]</scope>
    <source>
        <strain evidence="1">UBA12443</strain>
    </source>
</reference>
<dbReference type="RefSeq" id="WP_294895995.1">
    <property type="nucleotide sequence ID" value="NZ_DLUI01000121.1"/>
</dbReference>
<name>A0A2D3WJR2_9BACT</name>
<evidence type="ECO:0000313" key="1">
    <source>
        <dbReference type="EMBL" id="DAB37954.1"/>
    </source>
</evidence>
<gene>
    <name evidence="1" type="ORF">CFH83_08540</name>
</gene>